<evidence type="ECO:0000259" key="3">
    <source>
        <dbReference type="Pfam" id="PF00294"/>
    </source>
</evidence>
<dbReference type="InterPro" id="IPR011611">
    <property type="entry name" value="PfkB_dom"/>
</dbReference>
<dbReference type="InterPro" id="IPR029056">
    <property type="entry name" value="Ribokinase-like"/>
</dbReference>
<evidence type="ECO:0000256" key="2">
    <source>
        <dbReference type="ARBA" id="ARBA00022777"/>
    </source>
</evidence>
<organism evidence="4 5">
    <name type="scientific">Mesorhizobium plurifarium</name>
    <dbReference type="NCBI Taxonomy" id="69974"/>
    <lineage>
        <taxon>Bacteria</taxon>
        <taxon>Pseudomonadati</taxon>
        <taxon>Pseudomonadota</taxon>
        <taxon>Alphaproteobacteria</taxon>
        <taxon>Hyphomicrobiales</taxon>
        <taxon>Phyllobacteriaceae</taxon>
        <taxon>Mesorhizobium</taxon>
    </lineage>
</organism>
<evidence type="ECO:0000256" key="1">
    <source>
        <dbReference type="ARBA" id="ARBA00022679"/>
    </source>
</evidence>
<dbReference type="AlphaFoldDB" id="A0A0K2W2T2"/>
<dbReference type="GO" id="GO:0016301">
    <property type="term" value="F:kinase activity"/>
    <property type="evidence" value="ECO:0007669"/>
    <property type="project" value="UniProtKB-KW"/>
</dbReference>
<name>A0A0K2W2T2_MESPL</name>
<dbReference type="Pfam" id="PF00294">
    <property type="entry name" value="PfkB"/>
    <property type="match status" value="1"/>
</dbReference>
<dbReference type="Gene3D" id="3.40.1190.20">
    <property type="match status" value="1"/>
</dbReference>
<dbReference type="SUPFAM" id="SSF53613">
    <property type="entry name" value="Ribokinase-like"/>
    <property type="match status" value="1"/>
</dbReference>
<dbReference type="CDD" id="cd01941">
    <property type="entry name" value="YeiC_kinase_like"/>
    <property type="match status" value="1"/>
</dbReference>
<keyword evidence="1" id="KW-0808">Transferase</keyword>
<proteinExistence type="predicted"/>
<keyword evidence="2" id="KW-0418">Kinase</keyword>
<dbReference type="Proteomes" id="UP000182888">
    <property type="component" value="Unassembled WGS sequence"/>
</dbReference>
<accession>A0A0K2W2T2</accession>
<feature type="domain" description="Carbohydrate kinase PfkB" evidence="3">
    <location>
        <begin position="25"/>
        <end position="310"/>
    </location>
</feature>
<gene>
    <name evidence="4" type="ORF">MPL1032_270144</name>
</gene>
<protein>
    <submittedName>
        <fullName evidence="4">PfkB domain protein</fullName>
    </submittedName>
</protein>
<dbReference type="PANTHER" id="PTHR10584">
    <property type="entry name" value="SUGAR KINASE"/>
    <property type="match status" value="1"/>
</dbReference>
<sequence>MRSRTINESQRPEMPTSPTILAPTILAFGGAHIDRRGQVLGIYVPAASNPGMMREDVGGVVFNALRSVVKRGVSASLISVRGGDAAAETVASAIDNAGITDLSVVFLDRTTPSYTALIDAEGELIVGLADMALYDLAFPKQMRRSKVREAIAAADAILCDANLPTAALERLVAQAGGRPVFAIAVSPAKVVRLSPLLGDLSVLFMNRREAAALVAAELSGKALVGALRRVGLNAGVVTAGSAPVLGFDDTGIFEIDPPAPRRIADVTGAGDALTGATVAALLRGLPLRAALREGVAAAMLAIESPEAVPSFTTANFGQALALVPEAREVA</sequence>
<evidence type="ECO:0000313" key="4">
    <source>
        <dbReference type="EMBL" id="CDX59846.1"/>
    </source>
</evidence>
<dbReference type="EMBL" id="CCND01000020">
    <property type="protein sequence ID" value="CDX59846.1"/>
    <property type="molecule type" value="Genomic_DNA"/>
</dbReference>
<dbReference type="PANTHER" id="PTHR10584:SF166">
    <property type="entry name" value="RIBOKINASE"/>
    <property type="match status" value="1"/>
</dbReference>
<reference evidence="5" key="1">
    <citation type="submission" date="2014-08" db="EMBL/GenBank/DDBJ databases">
        <authorList>
            <person name="Edwards T."/>
        </authorList>
    </citation>
    <scope>NUCLEOTIDE SEQUENCE [LARGE SCALE GENOMIC DNA]</scope>
</reference>
<evidence type="ECO:0000313" key="5">
    <source>
        <dbReference type="Proteomes" id="UP000182888"/>
    </source>
</evidence>